<keyword evidence="8" id="KW-1185">Reference proteome</keyword>
<dbReference type="SMART" id="SM00347">
    <property type="entry name" value="HTH_MARR"/>
    <property type="match status" value="1"/>
</dbReference>
<keyword evidence="1" id="KW-0805">Transcription regulation</keyword>
<comment type="caution">
    <text evidence="6">The sequence shown here is derived from an EMBL/GenBank/DDBJ whole genome shotgun (WGS) entry which is preliminary data.</text>
</comment>
<dbReference type="Pfam" id="PF01047">
    <property type="entry name" value="MarR"/>
    <property type="match status" value="1"/>
</dbReference>
<name>A0A4V3GUL6_9RHOB</name>
<keyword evidence="3" id="KW-0804">Transcription</keyword>
<evidence type="ECO:0000256" key="1">
    <source>
        <dbReference type="ARBA" id="ARBA00023015"/>
    </source>
</evidence>
<evidence type="ECO:0000313" key="7">
    <source>
        <dbReference type="Proteomes" id="UP000295484"/>
    </source>
</evidence>
<dbReference type="PANTHER" id="PTHR42756">
    <property type="entry name" value="TRANSCRIPTIONAL REGULATOR, MARR"/>
    <property type="match status" value="1"/>
</dbReference>
<reference evidence="6 7" key="1">
    <citation type="submission" date="2019-03" db="EMBL/GenBank/DDBJ databases">
        <title>Genomic Encyclopedia of Type Strains, Phase IV (KMG-IV): sequencing the most valuable type-strain genomes for metagenomic binning, comparative biology and taxonomic classification.</title>
        <authorList>
            <person name="Goeker M."/>
        </authorList>
    </citation>
    <scope>NUCLEOTIDE SEQUENCE [LARGE SCALE GENOMIC DNA]</scope>
    <source>
        <strain evidence="6 7">JA181</strain>
    </source>
</reference>
<protein>
    <submittedName>
        <fullName evidence="5 6">MarR family transcriptional regulator</fullName>
    </submittedName>
</protein>
<keyword evidence="2 6" id="KW-0238">DNA-binding</keyword>
<dbReference type="PROSITE" id="PS50995">
    <property type="entry name" value="HTH_MARR_2"/>
    <property type="match status" value="1"/>
</dbReference>
<dbReference type="InterPro" id="IPR000835">
    <property type="entry name" value="HTH_MarR-typ"/>
</dbReference>
<evidence type="ECO:0000313" key="8">
    <source>
        <dbReference type="Proteomes" id="UP000635853"/>
    </source>
</evidence>
<dbReference type="Proteomes" id="UP000295484">
    <property type="component" value="Unassembled WGS sequence"/>
</dbReference>
<accession>A0A4V3GUL6</accession>
<dbReference type="EMBL" id="SOEB01000005">
    <property type="protein sequence ID" value="TDX31320.1"/>
    <property type="molecule type" value="Genomic_DNA"/>
</dbReference>
<dbReference type="EMBL" id="JAESIL010000004">
    <property type="protein sequence ID" value="MBL3576889.1"/>
    <property type="molecule type" value="Genomic_DNA"/>
</dbReference>
<dbReference type="InterPro" id="IPR023187">
    <property type="entry name" value="Tscrpt_reg_MarR-type_CS"/>
</dbReference>
<evidence type="ECO:0000313" key="5">
    <source>
        <dbReference type="EMBL" id="MBL3576889.1"/>
    </source>
</evidence>
<dbReference type="PANTHER" id="PTHR42756:SF1">
    <property type="entry name" value="TRANSCRIPTIONAL REPRESSOR OF EMRAB OPERON"/>
    <property type="match status" value="1"/>
</dbReference>
<dbReference type="GO" id="GO:0003700">
    <property type="term" value="F:DNA-binding transcription factor activity"/>
    <property type="evidence" value="ECO:0007669"/>
    <property type="project" value="InterPro"/>
</dbReference>
<dbReference type="PROSITE" id="PS01117">
    <property type="entry name" value="HTH_MARR_1"/>
    <property type="match status" value="1"/>
</dbReference>
<organism evidence="6 7">
    <name type="scientific">Rhodovulum visakhapatnamense</name>
    <dbReference type="NCBI Taxonomy" id="364297"/>
    <lineage>
        <taxon>Bacteria</taxon>
        <taxon>Pseudomonadati</taxon>
        <taxon>Pseudomonadota</taxon>
        <taxon>Alphaproteobacteria</taxon>
        <taxon>Rhodobacterales</taxon>
        <taxon>Paracoccaceae</taxon>
        <taxon>Rhodovulum</taxon>
    </lineage>
</organism>
<dbReference type="InterPro" id="IPR036390">
    <property type="entry name" value="WH_DNA-bd_sf"/>
</dbReference>
<evidence type="ECO:0000256" key="3">
    <source>
        <dbReference type="ARBA" id="ARBA00023163"/>
    </source>
</evidence>
<evidence type="ECO:0000256" key="2">
    <source>
        <dbReference type="ARBA" id="ARBA00023125"/>
    </source>
</evidence>
<dbReference type="AlphaFoldDB" id="A0A4V3GUL6"/>
<proteinExistence type="predicted"/>
<evidence type="ECO:0000313" key="6">
    <source>
        <dbReference type="EMBL" id="TDX31320.1"/>
    </source>
</evidence>
<evidence type="ECO:0000259" key="4">
    <source>
        <dbReference type="PROSITE" id="PS50995"/>
    </source>
</evidence>
<gene>
    <name evidence="6" type="ORF">EV657_105168</name>
    <name evidence="5" type="ORF">JMJ92_01740</name>
</gene>
<sequence>MVFDKDDSAGYLANHMARLFAAALTRRIAPLGLMPGQFMVLLELWREDGLTQRDLVERLDVEQATMANTLNRMERDGLIMREPDAADRRARRVRLTARARALEAPATEAATEVNARALARLSPGDRARFPEMLQAVIAALRADR</sequence>
<dbReference type="RefSeq" id="WP_075784908.1">
    <property type="nucleotide sequence ID" value="NZ_JAESIL010000004.1"/>
</dbReference>
<dbReference type="PRINTS" id="PR00598">
    <property type="entry name" value="HTHMARR"/>
</dbReference>
<dbReference type="GO" id="GO:0003677">
    <property type="term" value="F:DNA binding"/>
    <property type="evidence" value="ECO:0007669"/>
    <property type="project" value="UniProtKB-KW"/>
</dbReference>
<reference evidence="5" key="3">
    <citation type="submission" date="2021-01" db="EMBL/GenBank/DDBJ databases">
        <authorList>
            <person name="Guzman M.S."/>
        </authorList>
    </citation>
    <scope>NUCLEOTIDE SEQUENCE</scope>
    <source>
        <strain evidence="5">AB19</strain>
    </source>
</reference>
<dbReference type="Gene3D" id="1.10.10.10">
    <property type="entry name" value="Winged helix-like DNA-binding domain superfamily/Winged helix DNA-binding domain"/>
    <property type="match status" value="1"/>
</dbReference>
<dbReference type="Proteomes" id="UP000635853">
    <property type="component" value="Unassembled WGS sequence"/>
</dbReference>
<dbReference type="SUPFAM" id="SSF46785">
    <property type="entry name" value="Winged helix' DNA-binding domain"/>
    <property type="match status" value="1"/>
</dbReference>
<feature type="domain" description="HTH marR-type" evidence="4">
    <location>
        <begin position="6"/>
        <end position="138"/>
    </location>
</feature>
<dbReference type="InterPro" id="IPR036388">
    <property type="entry name" value="WH-like_DNA-bd_sf"/>
</dbReference>
<reference evidence="8" key="2">
    <citation type="submission" date="2021-01" db="EMBL/GenBank/DDBJ databases">
        <title>Draft genomes of Rhodovulum sulfidophilum.</title>
        <authorList>
            <person name="Guzman M.S."/>
        </authorList>
    </citation>
    <scope>NUCLEOTIDE SEQUENCE [LARGE SCALE GENOMIC DNA]</scope>
    <source>
        <strain evidence="8">AB19</strain>
    </source>
</reference>